<dbReference type="GO" id="GO:0009103">
    <property type="term" value="P:lipopolysaccharide biosynthetic process"/>
    <property type="evidence" value="ECO:0007669"/>
    <property type="project" value="UniProtKB-ARBA"/>
</dbReference>
<dbReference type="AlphaFoldDB" id="F2IVW2"/>
<keyword evidence="11" id="KW-1185">Reference proteome</keyword>
<feature type="transmembrane region" description="Helical" evidence="8">
    <location>
        <begin position="202"/>
        <end position="222"/>
    </location>
</feature>
<dbReference type="KEGG" id="pgv:SL003B_0789"/>
<dbReference type="EMBL" id="CP002568">
    <property type="protein sequence ID" value="ADZ69219.1"/>
    <property type="molecule type" value="Genomic_DNA"/>
</dbReference>
<reference evidence="10 11" key="1">
    <citation type="journal article" date="2011" name="J. Bacteriol.">
        <title>Complete genome sequence of Polymorphum gilvum SL003B-26A1T, a crude oil-degrading bacterium from oil-polluted saline soil.</title>
        <authorList>
            <person name="Li S.G."/>
            <person name="Tang Y.Q."/>
            <person name="Nie Y."/>
            <person name="Cai M."/>
            <person name="Wu X.L."/>
        </authorList>
    </citation>
    <scope>NUCLEOTIDE SEQUENCE [LARGE SCALE GENOMIC DNA]</scope>
    <source>
        <strain evidence="11">LMG 25793 / CGMCC 1.9160 / SL003B-26A1</strain>
    </source>
</reference>
<feature type="transmembrane region" description="Helical" evidence="8">
    <location>
        <begin position="79"/>
        <end position="101"/>
    </location>
</feature>
<evidence type="ECO:0000313" key="11">
    <source>
        <dbReference type="Proteomes" id="UP000008130"/>
    </source>
</evidence>
<dbReference type="PATRIC" id="fig|991905.3.peg.800"/>
<protein>
    <submittedName>
        <fullName evidence="10">Putative 4-amino-4-deoxy-L-arabinose transferase and related glycosyltransferase of PMT family</fullName>
    </submittedName>
</protein>
<evidence type="ECO:0000256" key="6">
    <source>
        <dbReference type="ARBA" id="ARBA00022989"/>
    </source>
</evidence>
<dbReference type="eggNOG" id="COG1807">
    <property type="taxonomic scope" value="Bacteria"/>
</dbReference>
<keyword evidence="6 8" id="KW-1133">Transmembrane helix</keyword>
<dbReference type="PANTHER" id="PTHR33908">
    <property type="entry name" value="MANNOSYLTRANSFERASE YKCB-RELATED"/>
    <property type="match status" value="1"/>
</dbReference>
<keyword evidence="2" id="KW-1003">Cell membrane</keyword>
<dbReference type="Pfam" id="PF13231">
    <property type="entry name" value="PMT_2"/>
    <property type="match status" value="1"/>
</dbReference>
<dbReference type="InterPro" id="IPR050297">
    <property type="entry name" value="LipidA_mod_glycosyltrf_83"/>
</dbReference>
<feature type="transmembrane region" description="Helical" evidence="8">
    <location>
        <begin position="108"/>
        <end position="124"/>
    </location>
</feature>
<name>F2IVW2_POLGS</name>
<dbReference type="InterPro" id="IPR038731">
    <property type="entry name" value="RgtA/B/C-like"/>
</dbReference>
<feature type="domain" description="Glycosyltransferase RgtA/B/C/D-like" evidence="9">
    <location>
        <begin position="59"/>
        <end position="220"/>
    </location>
</feature>
<dbReference type="GO" id="GO:0016763">
    <property type="term" value="F:pentosyltransferase activity"/>
    <property type="evidence" value="ECO:0007669"/>
    <property type="project" value="TreeGrafter"/>
</dbReference>
<gene>
    <name evidence="10" type="ordered locus">SL003B_0789</name>
</gene>
<evidence type="ECO:0000256" key="8">
    <source>
        <dbReference type="SAM" id="Phobius"/>
    </source>
</evidence>
<evidence type="ECO:0000313" key="10">
    <source>
        <dbReference type="EMBL" id="ADZ69219.1"/>
    </source>
</evidence>
<evidence type="ECO:0000256" key="5">
    <source>
        <dbReference type="ARBA" id="ARBA00022692"/>
    </source>
</evidence>
<evidence type="ECO:0000256" key="3">
    <source>
        <dbReference type="ARBA" id="ARBA00022676"/>
    </source>
</evidence>
<dbReference type="RefSeq" id="WP_013651539.1">
    <property type="nucleotide sequence ID" value="NC_015259.1"/>
</dbReference>
<dbReference type="GO" id="GO:0005886">
    <property type="term" value="C:plasma membrane"/>
    <property type="evidence" value="ECO:0007669"/>
    <property type="project" value="UniProtKB-SubCell"/>
</dbReference>
<evidence type="ECO:0000256" key="2">
    <source>
        <dbReference type="ARBA" id="ARBA00022475"/>
    </source>
</evidence>
<keyword evidence="3" id="KW-0328">Glycosyltransferase</keyword>
<evidence type="ECO:0000256" key="7">
    <source>
        <dbReference type="ARBA" id="ARBA00023136"/>
    </source>
</evidence>
<feature type="transmembrane region" description="Helical" evidence="8">
    <location>
        <begin position="342"/>
        <end position="359"/>
    </location>
</feature>
<dbReference type="OrthoDB" id="7671407at2"/>
<dbReference type="PANTHER" id="PTHR33908:SF9">
    <property type="entry name" value="BLL5595 PROTEIN"/>
    <property type="match status" value="1"/>
</dbReference>
<dbReference type="STRING" id="991905.SL003B_0789"/>
<feature type="transmembrane region" description="Helical" evidence="8">
    <location>
        <begin position="157"/>
        <end position="190"/>
    </location>
</feature>
<keyword evidence="7 8" id="KW-0472">Membrane</keyword>
<feature type="transmembrane region" description="Helical" evidence="8">
    <location>
        <begin position="313"/>
        <end position="330"/>
    </location>
</feature>
<evidence type="ECO:0000256" key="1">
    <source>
        <dbReference type="ARBA" id="ARBA00004651"/>
    </source>
</evidence>
<organism evidence="10 11">
    <name type="scientific">Polymorphum gilvum (strain LMG 25793 / CGMCC 1.9160 / SL003B-26A1)</name>
    <dbReference type="NCBI Taxonomy" id="991905"/>
    <lineage>
        <taxon>Bacteria</taxon>
        <taxon>Pseudomonadati</taxon>
        <taxon>Pseudomonadota</taxon>
        <taxon>Alphaproteobacteria</taxon>
        <taxon>Rhodobacterales</taxon>
        <taxon>Paracoccaceae</taxon>
        <taxon>Polymorphum</taxon>
    </lineage>
</organism>
<dbReference type="HOGENOM" id="CLU_038808_1_0_5"/>
<keyword evidence="4 10" id="KW-0808">Transferase</keyword>
<feature type="transmembrane region" description="Helical" evidence="8">
    <location>
        <begin position="287"/>
        <end position="307"/>
    </location>
</feature>
<dbReference type="Proteomes" id="UP000008130">
    <property type="component" value="Chromosome"/>
</dbReference>
<evidence type="ECO:0000256" key="4">
    <source>
        <dbReference type="ARBA" id="ARBA00022679"/>
    </source>
</evidence>
<evidence type="ECO:0000259" key="9">
    <source>
        <dbReference type="Pfam" id="PF13231"/>
    </source>
</evidence>
<accession>F2IVW2</accession>
<proteinExistence type="predicted"/>
<comment type="subcellular location">
    <subcellularLocation>
        <location evidence="1">Cell membrane</location>
        <topology evidence="1">Multi-pass membrane protein</topology>
    </subcellularLocation>
</comment>
<sequence length="484" mass="52907">MLRTLGALASARPRDMLALFCLSQIVLWTVLPGLASSAPALDVANLIVWGQEWQLGYYKHPPLPAWLLEIARLGLGGPIWGPLLLSQIFIALTYLFVFLLGRRLLGERDAVIGTALLAGVYYFSWPTPEFNHNVVQMPLWAAAFFVFSLIHDTPRRLFPWLALGLIAGIGLYAKYSVLVQFAVFGLWVLADPRLRPALRSPGPWLGAILAVVLALPHLLWLIESDFLPIAYARERSALESGSPWRAFDFVLTQAADHLPMLLPLALGLLPWRRAAPAAVAPAGALRFLAIATFGPALFTALVALTGNTGVKDMWGAPMFATSGLFVTALIRSRLGEADAGRLLAGCFALVAGFSLAYALQVPVATAFDRKMPRIGYPMAEIGAEMTRIWRDKTGKPLVFVGGDGWISCLVSLGSDDSPSVLFDWNHDFSPWIGERDIETYGILAVWRAGQTVLLPQDRKPRAEGSVSIPWDGPATLDLHYAIYD</sequence>
<keyword evidence="5 8" id="KW-0812">Transmembrane</keyword>